<organism evidence="1 2">
    <name type="scientific">Dethiosulfatarculus sandiegensis</name>
    <dbReference type="NCBI Taxonomy" id="1429043"/>
    <lineage>
        <taxon>Bacteria</taxon>
        <taxon>Pseudomonadati</taxon>
        <taxon>Thermodesulfobacteriota</taxon>
        <taxon>Desulfarculia</taxon>
        <taxon>Desulfarculales</taxon>
        <taxon>Desulfarculaceae</taxon>
        <taxon>Dethiosulfatarculus</taxon>
    </lineage>
</organism>
<dbReference type="Proteomes" id="UP000032233">
    <property type="component" value="Unassembled WGS sequence"/>
</dbReference>
<protein>
    <submittedName>
        <fullName evidence="1">Uncharacterized protein</fullName>
    </submittedName>
</protein>
<proteinExistence type="predicted"/>
<dbReference type="InParanoid" id="A0A0D2JC53"/>
<evidence type="ECO:0000313" key="1">
    <source>
        <dbReference type="EMBL" id="KIX15719.1"/>
    </source>
</evidence>
<accession>A0A0D2JC53</accession>
<comment type="caution">
    <text evidence="1">The sequence shown here is derived from an EMBL/GenBank/DDBJ whole genome shotgun (WGS) entry which is preliminary data.</text>
</comment>
<dbReference type="AlphaFoldDB" id="A0A0D2JC53"/>
<name>A0A0D2JC53_9BACT</name>
<gene>
    <name evidence="1" type="ORF">X474_02715</name>
</gene>
<reference evidence="1 2" key="1">
    <citation type="submission" date="2013-11" db="EMBL/GenBank/DDBJ databases">
        <title>Metagenomic analysis of a methanogenic consortium involved in long chain n-alkane degradation.</title>
        <authorList>
            <person name="Davidova I.A."/>
            <person name="Callaghan A.V."/>
            <person name="Wawrik B."/>
            <person name="Pruitt S."/>
            <person name="Marks C."/>
            <person name="Duncan K.E."/>
            <person name="Suflita J.M."/>
        </authorList>
    </citation>
    <scope>NUCLEOTIDE SEQUENCE [LARGE SCALE GENOMIC DNA]</scope>
    <source>
        <strain evidence="1 2">SPR</strain>
    </source>
</reference>
<keyword evidence="2" id="KW-1185">Reference proteome</keyword>
<evidence type="ECO:0000313" key="2">
    <source>
        <dbReference type="Proteomes" id="UP000032233"/>
    </source>
</evidence>
<dbReference type="EMBL" id="AZAC01000002">
    <property type="protein sequence ID" value="KIX15719.1"/>
    <property type="molecule type" value="Genomic_DNA"/>
</dbReference>
<sequence>MFFHPPKKKQAFLPKTALTVFGKIDIPGLSGHERLKTYPYYKKS</sequence>